<evidence type="ECO:0000313" key="2">
    <source>
        <dbReference type="Proteomes" id="UP000544127"/>
    </source>
</evidence>
<dbReference type="SUPFAM" id="SSF50939">
    <property type="entry name" value="Sialidases"/>
    <property type="match status" value="1"/>
</dbReference>
<dbReference type="Proteomes" id="UP000544127">
    <property type="component" value="Unassembled WGS sequence"/>
</dbReference>
<organism evidence="1 2">
    <name type="scientific">Upupa epops</name>
    <name type="common">Eurasian hoopoe</name>
    <dbReference type="NCBI Taxonomy" id="57439"/>
    <lineage>
        <taxon>Eukaryota</taxon>
        <taxon>Metazoa</taxon>
        <taxon>Chordata</taxon>
        <taxon>Craniata</taxon>
        <taxon>Vertebrata</taxon>
        <taxon>Euteleostomi</taxon>
        <taxon>Archelosauria</taxon>
        <taxon>Archosauria</taxon>
        <taxon>Dinosauria</taxon>
        <taxon>Saurischia</taxon>
        <taxon>Theropoda</taxon>
        <taxon>Coelurosauria</taxon>
        <taxon>Aves</taxon>
        <taxon>Neognathae</taxon>
        <taxon>Neoaves</taxon>
        <taxon>Telluraves</taxon>
        <taxon>Coraciimorphae</taxon>
        <taxon>Bucerotiformes</taxon>
        <taxon>Upupidae</taxon>
        <taxon>Upupa</taxon>
    </lineage>
</organism>
<sequence length="69" mass="6627">LLAVAPGGTLLACTEARKRSAADTGAKFIACRRSPDGGATWGPSQVVVDDGGSGGDGLNLGALGVTEGG</sequence>
<dbReference type="CDD" id="cd15482">
    <property type="entry name" value="Sialidase_non-viral"/>
    <property type="match status" value="1"/>
</dbReference>
<accession>A0A7K6AIZ4</accession>
<comment type="caution">
    <text evidence="1">The sequence shown here is derived from an EMBL/GenBank/DDBJ whole genome shotgun (WGS) entry which is preliminary data.</text>
</comment>
<dbReference type="AlphaFoldDB" id="A0A7K6AIZ4"/>
<gene>
    <name evidence="1" type="primary">Neu1</name>
    <name evidence="1" type="ORF">UPUEPO_R14844</name>
</gene>
<evidence type="ECO:0000313" key="1">
    <source>
        <dbReference type="EMBL" id="NWU89960.1"/>
    </source>
</evidence>
<dbReference type="OrthoDB" id="2739686at2759"/>
<reference evidence="1 2" key="1">
    <citation type="submission" date="2019-09" db="EMBL/GenBank/DDBJ databases">
        <title>Bird 10,000 Genomes (B10K) Project - Family phase.</title>
        <authorList>
            <person name="Zhang G."/>
        </authorList>
    </citation>
    <scope>NUCLEOTIDE SEQUENCE [LARGE SCALE GENOMIC DNA]</scope>
    <source>
        <strain evidence="1">B10K-DU-012-37</strain>
    </source>
</reference>
<dbReference type="InterPro" id="IPR036278">
    <property type="entry name" value="Sialidase_sf"/>
</dbReference>
<keyword evidence="2" id="KW-1185">Reference proteome</keyword>
<dbReference type="Gene3D" id="2.120.10.10">
    <property type="match status" value="1"/>
</dbReference>
<dbReference type="EMBL" id="VZRI01001881">
    <property type="protein sequence ID" value="NWU89960.1"/>
    <property type="molecule type" value="Genomic_DNA"/>
</dbReference>
<proteinExistence type="predicted"/>
<name>A0A7K6AIZ4_UPUEP</name>
<feature type="non-terminal residue" evidence="1">
    <location>
        <position position="1"/>
    </location>
</feature>
<feature type="non-terminal residue" evidence="1">
    <location>
        <position position="69"/>
    </location>
</feature>
<protein>
    <submittedName>
        <fullName evidence="1">NEUR1 protein</fullName>
    </submittedName>
</protein>